<dbReference type="AlphaFoldDB" id="A0A015K7Z5"/>
<name>A0A015K7Z5_RHIIW</name>
<dbReference type="OrthoDB" id="2354532at2759"/>
<evidence type="ECO:0000313" key="1">
    <source>
        <dbReference type="EMBL" id="EXX77867.1"/>
    </source>
</evidence>
<comment type="caution">
    <text evidence="1">The sequence shown here is derived from an EMBL/GenBank/DDBJ whole genome shotgun (WGS) entry which is preliminary data.</text>
</comment>
<keyword evidence="2" id="KW-1185">Reference proteome</keyword>
<accession>A0A015K7Z5</accession>
<dbReference type="EMBL" id="JEMT01009994">
    <property type="protein sequence ID" value="EXX77867.1"/>
    <property type="molecule type" value="Genomic_DNA"/>
</dbReference>
<dbReference type="Proteomes" id="UP000022910">
    <property type="component" value="Unassembled WGS sequence"/>
</dbReference>
<organism evidence="1 2">
    <name type="scientific">Rhizophagus irregularis (strain DAOM 197198w)</name>
    <name type="common">Glomus intraradices</name>
    <dbReference type="NCBI Taxonomy" id="1432141"/>
    <lineage>
        <taxon>Eukaryota</taxon>
        <taxon>Fungi</taxon>
        <taxon>Fungi incertae sedis</taxon>
        <taxon>Mucoromycota</taxon>
        <taxon>Glomeromycotina</taxon>
        <taxon>Glomeromycetes</taxon>
        <taxon>Glomerales</taxon>
        <taxon>Glomeraceae</taxon>
        <taxon>Rhizophagus</taxon>
    </lineage>
</organism>
<gene>
    <name evidence="1" type="ORF">RirG_019910</name>
</gene>
<evidence type="ECO:0000313" key="2">
    <source>
        <dbReference type="Proteomes" id="UP000022910"/>
    </source>
</evidence>
<protein>
    <submittedName>
        <fullName evidence="1">Uncharacterized protein</fullName>
    </submittedName>
</protein>
<dbReference type="HOGENOM" id="CLU_065500_1_0_1"/>
<sequence>MRLDNLICGSNSSKHLKIIIFHKIDFKNILHIKEAFEQLNVLESIHILECLIFNSSFIQQIIGLNKPLKLISLFIRNEDDHRSLFMSDEDRNLQIESIRLLFQKFEGYLENIGFNSNVNDVLKYEALKFINSYCKRIKFFDIDTHGIQKAHIVLDSVKIFVQNLNYLSMYFYIPYGEKNESTIELVLRLAHILPCKLEFLNLSFNGEIKKNVWEVFLKNLRHIFVKKLLFEINILLADILPYIKEYIMKEKRAEYLAIVSRHASRFRCYRQRELFTITDELKEFESYNIKIKEYDNLFIKAIKFIDEMY</sequence>
<reference evidence="1 2" key="1">
    <citation type="submission" date="2014-02" db="EMBL/GenBank/DDBJ databases">
        <title>Single nucleus genome sequencing reveals high similarity among nuclei of an endomycorrhizal fungus.</title>
        <authorList>
            <person name="Lin K."/>
            <person name="Geurts R."/>
            <person name="Zhang Z."/>
            <person name="Limpens E."/>
            <person name="Saunders D.G."/>
            <person name="Mu D."/>
            <person name="Pang E."/>
            <person name="Cao H."/>
            <person name="Cha H."/>
            <person name="Lin T."/>
            <person name="Zhou Q."/>
            <person name="Shang Y."/>
            <person name="Li Y."/>
            <person name="Ivanov S."/>
            <person name="Sharma T."/>
            <person name="Velzen R.V."/>
            <person name="Ruijter N.D."/>
            <person name="Aanen D.K."/>
            <person name="Win J."/>
            <person name="Kamoun S."/>
            <person name="Bisseling T."/>
            <person name="Huang S."/>
        </authorList>
    </citation>
    <scope>NUCLEOTIDE SEQUENCE [LARGE SCALE GENOMIC DNA]</scope>
    <source>
        <strain evidence="2">DAOM197198w</strain>
    </source>
</reference>
<proteinExistence type="predicted"/>